<dbReference type="GeneID" id="111593134"/>
<feature type="region of interest" description="Disordered" evidence="1">
    <location>
        <begin position="105"/>
        <end position="124"/>
    </location>
</feature>
<feature type="chain" id="PRO_5026828766" evidence="2">
    <location>
        <begin position="16"/>
        <end position="337"/>
    </location>
</feature>
<feature type="signal peptide" evidence="2">
    <location>
        <begin position="1"/>
        <end position="15"/>
    </location>
</feature>
<evidence type="ECO:0000313" key="4">
    <source>
        <dbReference type="RefSeq" id="XP_023161502.2"/>
    </source>
</evidence>
<evidence type="ECO:0000256" key="2">
    <source>
        <dbReference type="SAM" id="SignalP"/>
    </source>
</evidence>
<evidence type="ECO:0000256" key="1">
    <source>
        <dbReference type="SAM" id="MobiDB-lite"/>
    </source>
</evidence>
<protein>
    <submittedName>
        <fullName evidence="4">Uncharacterized protein LOC111593134</fullName>
    </submittedName>
</protein>
<dbReference type="KEGG" id="dhe:111593134"/>
<dbReference type="AlphaFoldDB" id="A0A6J1LB58"/>
<proteinExistence type="predicted"/>
<keyword evidence="2" id="KW-0732">Signal</keyword>
<keyword evidence="3" id="KW-1185">Reference proteome</keyword>
<dbReference type="RefSeq" id="XP_023161502.2">
    <property type="nucleotide sequence ID" value="XM_023305734.2"/>
</dbReference>
<gene>
    <name evidence="4" type="primary">LOC111593134</name>
</gene>
<organism evidence="3 4">
    <name type="scientific">Drosophila hydei</name>
    <name type="common">Fruit fly</name>
    <dbReference type="NCBI Taxonomy" id="7224"/>
    <lineage>
        <taxon>Eukaryota</taxon>
        <taxon>Metazoa</taxon>
        <taxon>Ecdysozoa</taxon>
        <taxon>Arthropoda</taxon>
        <taxon>Hexapoda</taxon>
        <taxon>Insecta</taxon>
        <taxon>Pterygota</taxon>
        <taxon>Neoptera</taxon>
        <taxon>Endopterygota</taxon>
        <taxon>Diptera</taxon>
        <taxon>Brachycera</taxon>
        <taxon>Muscomorpha</taxon>
        <taxon>Ephydroidea</taxon>
        <taxon>Drosophilidae</taxon>
        <taxon>Drosophila</taxon>
    </lineage>
</organism>
<accession>A0A6J1LB58</accession>
<evidence type="ECO:0000313" key="3">
    <source>
        <dbReference type="Proteomes" id="UP000504633"/>
    </source>
</evidence>
<feature type="compositionally biased region" description="Basic residues" evidence="1">
    <location>
        <begin position="79"/>
        <end position="91"/>
    </location>
</feature>
<sequence length="337" mass="38501">MKVLIVISLFVLAKSESHISKFPNSELSNDKQQLLHSRPYRRIHHVKRRNGRRFDSNLSTFELGTPSILPPKQRDQLKKPVKTSKPKKNHPRTLTLKAAKRITTRTPKETTPATSSYFRHGRDPFQNDVMGQENILNDEASNIIRAATPCDQTTKSFSERFEEFEKGADDETSTTWSTPILPHVFRLRPLLKHNIRPAIDTATSLSSEFDCFTVALRDQQRRSINYLETVSCIDYESGEKKDVLKGIIPKMRKISKLSTTALNHCQIEFSPCIVIRTAAMAGIIMLNCFIVAEVVWIDNKIFPECIRPLTMDIFCNALKFSLDFGICTALFIAQFLR</sequence>
<name>A0A6J1LB58_DROHY</name>
<dbReference type="Proteomes" id="UP000504633">
    <property type="component" value="Unplaced"/>
</dbReference>
<feature type="region of interest" description="Disordered" evidence="1">
    <location>
        <begin position="63"/>
        <end position="91"/>
    </location>
</feature>
<reference evidence="4" key="1">
    <citation type="submission" date="2025-08" db="UniProtKB">
        <authorList>
            <consortium name="RefSeq"/>
        </authorList>
    </citation>
    <scope>IDENTIFICATION</scope>
    <source>
        <strain evidence="4">15085-1641.00</strain>
        <tissue evidence="4">Whole body</tissue>
    </source>
</reference>